<dbReference type="AlphaFoldDB" id="A0A7J6NI26"/>
<name>A0A7J6NI26_PEROL</name>
<dbReference type="EMBL" id="JABANO010040632">
    <property type="protein sequence ID" value="KAF4683475.1"/>
    <property type="molecule type" value="Genomic_DNA"/>
</dbReference>
<evidence type="ECO:0000313" key="1">
    <source>
        <dbReference type="EMBL" id="KAF4683475.1"/>
    </source>
</evidence>
<sequence length="54" mass="6123">MTFFKTLEVLTQAVLDSVPFITPEGTELMKSLLGLSLRSWYLMAKHMVEATFTV</sequence>
<organism evidence="1 2">
    <name type="scientific">Perkinsus olseni</name>
    <name type="common">Perkinsus atlanticus</name>
    <dbReference type="NCBI Taxonomy" id="32597"/>
    <lineage>
        <taxon>Eukaryota</taxon>
        <taxon>Sar</taxon>
        <taxon>Alveolata</taxon>
        <taxon>Perkinsozoa</taxon>
        <taxon>Perkinsea</taxon>
        <taxon>Perkinsida</taxon>
        <taxon>Perkinsidae</taxon>
        <taxon>Perkinsus</taxon>
    </lineage>
</organism>
<evidence type="ECO:0000313" key="2">
    <source>
        <dbReference type="Proteomes" id="UP000553632"/>
    </source>
</evidence>
<dbReference type="Proteomes" id="UP000553632">
    <property type="component" value="Unassembled WGS sequence"/>
</dbReference>
<comment type="caution">
    <text evidence="1">The sequence shown here is derived from an EMBL/GenBank/DDBJ whole genome shotgun (WGS) entry which is preliminary data.</text>
</comment>
<gene>
    <name evidence="1" type="ORF">FOZ63_024540</name>
</gene>
<keyword evidence="2" id="KW-1185">Reference proteome</keyword>
<reference evidence="1 2" key="1">
    <citation type="submission" date="2020-04" db="EMBL/GenBank/DDBJ databases">
        <title>Perkinsus olseni comparative genomics.</title>
        <authorList>
            <person name="Bogema D.R."/>
        </authorList>
    </citation>
    <scope>NUCLEOTIDE SEQUENCE [LARGE SCALE GENOMIC DNA]</scope>
    <source>
        <strain evidence="1 2">ATCC PRA-207</strain>
    </source>
</reference>
<feature type="non-terminal residue" evidence="1">
    <location>
        <position position="1"/>
    </location>
</feature>
<protein>
    <submittedName>
        <fullName evidence="1">Uncharacterized protein</fullName>
    </submittedName>
</protein>
<proteinExistence type="predicted"/>
<accession>A0A7J6NI26</accession>